<evidence type="ECO:0000313" key="2">
    <source>
        <dbReference type="EMBL" id="RCW46908.1"/>
    </source>
</evidence>
<protein>
    <submittedName>
        <fullName evidence="2">Sugar phosphate isomerase/epimerase</fullName>
    </submittedName>
</protein>
<sequence length="287" mass="30941">MTAETFPDSVAGARRTPIPIGLSSASVWPQPVGAAFEMAADLGYDGVEVMVWADATSQDVAALRRLSEQHGMPILAIHAPCLLITQRVWSPDPEERLRGAVVAASDLGASTVVVHPPFRWQRRYADNFGELVSELEETSGIKVAVENMFPVRPPHTWDRIRGGKAAGLSAFRPSPDPTEVGYRNYTFDVSHAAAAHVDPVELMQRMGSGLAHVHLADGTGAPRDEHLVPGHGAQPCAEICEALATTGFSGTVALEVNTRKARNPRQRAAQLAEALLFTRLHLEPLRA</sequence>
<dbReference type="Gene3D" id="3.20.20.150">
    <property type="entry name" value="Divalent-metal-dependent TIM barrel enzymes"/>
    <property type="match status" value="1"/>
</dbReference>
<dbReference type="Proteomes" id="UP000253495">
    <property type="component" value="Unassembled WGS sequence"/>
</dbReference>
<reference evidence="2 3" key="1">
    <citation type="submission" date="2018-07" db="EMBL/GenBank/DDBJ databases">
        <title>Genomic Encyclopedia of Type Strains, Phase III (KMG-III): the genomes of soil and plant-associated and newly described type strains.</title>
        <authorList>
            <person name="Whitman W."/>
        </authorList>
    </citation>
    <scope>NUCLEOTIDE SEQUENCE [LARGE SCALE GENOMIC DNA]</scope>
    <source>
        <strain evidence="2 3">CECT 8575</strain>
    </source>
</reference>
<comment type="caution">
    <text evidence="2">The sequence shown here is derived from an EMBL/GenBank/DDBJ whole genome shotgun (WGS) entry which is preliminary data.</text>
</comment>
<dbReference type="InterPro" id="IPR013022">
    <property type="entry name" value="Xyl_isomerase-like_TIM-brl"/>
</dbReference>
<gene>
    <name evidence="2" type="ORF">DFQ14_101248</name>
</gene>
<dbReference type="PANTHER" id="PTHR12110">
    <property type="entry name" value="HYDROXYPYRUVATE ISOMERASE"/>
    <property type="match status" value="1"/>
</dbReference>
<dbReference type="EMBL" id="QPJC01000001">
    <property type="protein sequence ID" value="RCW46908.1"/>
    <property type="molecule type" value="Genomic_DNA"/>
</dbReference>
<dbReference type="RefSeq" id="WP_114451153.1">
    <property type="nucleotide sequence ID" value="NZ_QPJC01000001.1"/>
</dbReference>
<keyword evidence="2" id="KW-0413">Isomerase</keyword>
<keyword evidence="3" id="KW-1185">Reference proteome</keyword>
<dbReference type="InterPro" id="IPR050312">
    <property type="entry name" value="IolE/XylAMocC-like"/>
</dbReference>
<dbReference type="OrthoDB" id="3248123at2"/>
<dbReference type="GO" id="GO:0016853">
    <property type="term" value="F:isomerase activity"/>
    <property type="evidence" value="ECO:0007669"/>
    <property type="project" value="UniProtKB-KW"/>
</dbReference>
<evidence type="ECO:0000313" key="3">
    <source>
        <dbReference type="Proteomes" id="UP000253495"/>
    </source>
</evidence>
<dbReference type="PANTHER" id="PTHR12110:SF47">
    <property type="match status" value="1"/>
</dbReference>
<dbReference type="InterPro" id="IPR036237">
    <property type="entry name" value="Xyl_isomerase-like_sf"/>
</dbReference>
<accession>A0A368VXH7</accession>
<name>A0A368VXH7_9ACTN</name>
<organism evidence="2 3">
    <name type="scientific">Halopolyspora algeriensis</name>
    <dbReference type="NCBI Taxonomy" id="1500506"/>
    <lineage>
        <taxon>Bacteria</taxon>
        <taxon>Bacillati</taxon>
        <taxon>Actinomycetota</taxon>
        <taxon>Actinomycetes</taxon>
        <taxon>Actinomycetes incertae sedis</taxon>
        <taxon>Halopolyspora</taxon>
    </lineage>
</organism>
<evidence type="ECO:0000259" key="1">
    <source>
        <dbReference type="Pfam" id="PF01261"/>
    </source>
</evidence>
<feature type="domain" description="Xylose isomerase-like TIM barrel" evidence="1">
    <location>
        <begin position="36"/>
        <end position="273"/>
    </location>
</feature>
<dbReference type="SUPFAM" id="SSF51658">
    <property type="entry name" value="Xylose isomerase-like"/>
    <property type="match status" value="1"/>
</dbReference>
<dbReference type="AlphaFoldDB" id="A0A368VXH7"/>
<dbReference type="Pfam" id="PF01261">
    <property type="entry name" value="AP_endonuc_2"/>
    <property type="match status" value="1"/>
</dbReference>
<proteinExistence type="predicted"/>